<gene>
    <name evidence="2" type="ORF">AT727_10435</name>
</gene>
<proteinExistence type="predicted"/>
<reference evidence="2 3" key="1">
    <citation type="submission" date="2015-12" db="EMBL/GenBank/DDBJ databases">
        <title>Draft Genome Sequence of Desulfitobacterium hafniense Strain DH, a Sulfate-reducing Bacterium Isolated from Paddy Soils.</title>
        <authorList>
            <person name="Bao P."/>
            <person name="Zhang X."/>
            <person name="Li G."/>
        </authorList>
    </citation>
    <scope>NUCLEOTIDE SEQUENCE [LARGE SCALE GENOMIC DNA]</scope>
    <source>
        <strain evidence="2 3">DH</strain>
    </source>
</reference>
<dbReference type="AlphaFoldDB" id="A0A0W1JE30"/>
<evidence type="ECO:0008006" key="4">
    <source>
        <dbReference type="Google" id="ProtNLM"/>
    </source>
</evidence>
<comment type="caution">
    <text evidence="2">The sequence shown here is derived from an EMBL/GenBank/DDBJ whole genome shotgun (WGS) entry which is preliminary data.</text>
</comment>
<dbReference type="Pfam" id="PF07963">
    <property type="entry name" value="N_methyl"/>
    <property type="match status" value="1"/>
</dbReference>
<sequence length="159" mass="16521">MFKRRKDGGFTLIELMIVIAVIGILAVVLVPKMAGVKDSAKYAGVTTNVKSVEAYVVANIDRWVKTQKTVSEVNGLISGQFSGNNALANPFGGTALAISGSANEGIVLVTVTRGTDDTTVEIVGYGIDIDPGTDTSYEEVLKATVTADGQLKADPPSGS</sequence>
<protein>
    <recommendedName>
        <fullName evidence="4">Prepilin-type N-terminal cleavage/methylation domain-containing protein</fullName>
    </recommendedName>
</protein>
<organism evidence="2 3">
    <name type="scientific">Desulfitobacterium hafniense</name>
    <name type="common">Desulfitobacterium frappieri</name>
    <dbReference type="NCBI Taxonomy" id="49338"/>
    <lineage>
        <taxon>Bacteria</taxon>
        <taxon>Bacillati</taxon>
        <taxon>Bacillota</taxon>
        <taxon>Clostridia</taxon>
        <taxon>Eubacteriales</taxon>
        <taxon>Desulfitobacteriaceae</taxon>
        <taxon>Desulfitobacterium</taxon>
    </lineage>
</organism>
<feature type="transmembrane region" description="Helical" evidence="1">
    <location>
        <begin position="12"/>
        <end position="30"/>
    </location>
</feature>
<keyword evidence="1" id="KW-0812">Transmembrane</keyword>
<dbReference type="NCBIfam" id="TIGR02532">
    <property type="entry name" value="IV_pilin_GFxxxE"/>
    <property type="match status" value="1"/>
</dbReference>
<evidence type="ECO:0000313" key="2">
    <source>
        <dbReference type="EMBL" id="KTE89758.1"/>
    </source>
</evidence>
<evidence type="ECO:0000313" key="3">
    <source>
        <dbReference type="Proteomes" id="UP000054623"/>
    </source>
</evidence>
<name>A0A0W1JE30_DESHA</name>
<keyword evidence="1" id="KW-0472">Membrane</keyword>
<accession>A0A0W1JE30</accession>
<evidence type="ECO:0000256" key="1">
    <source>
        <dbReference type="SAM" id="Phobius"/>
    </source>
</evidence>
<dbReference type="EMBL" id="LOCK01000061">
    <property type="protein sequence ID" value="KTE89758.1"/>
    <property type="molecule type" value="Genomic_DNA"/>
</dbReference>
<dbReference type="Proteomes" id="UP000054623">
    <property type="component" value="Unassembled WGS sequence"/>
</dbReference>
<dbReference type="RefSeq" id="WP_011460316.1">
    <property type="nucleotide sequence ID" value="NZ_LOCK01000061.1"/>
</dbReference>
<dbReference type="InterPro" id="IPR045584">
    <property type="entry name" value="Pilin-like"/>
</dbReference>
<dbReference type="Gene3D" id="3.30.700.10">
    <property type="entry name" value="Glycoprotein, Type 4 Pilin"/>
    <property type="match status" value="1"/>
</dbReference>
<keyword evidence="1" id="KW-1133">Transmembrane helix</keyword>
<dbReference type="PROSITE" id="PS00409">
    <property type="entry name" value="PROKAR_NTER_METHYL"/>
    <property type="match status" value="1"/>
</dbReference>
<dbReference type="SUPFAM" id="SSF54523">
    <property type="entry name" value="Pili subunits"/>
    <property type="match status" value="1"/>
</dbReference>
<dbReference type="InterPro" id="IPR012902">
    <property type="entry name" value="N_methyl_site"/>
</dbReference>